<sequence>MFYDEDGMLPNTGGGLFAPNFGASARRGRHHYDEYLKAYSMAMLPGKERANVSYGGKIILPPSSLANLSELDLEGPWVFQLKNPSNQAATTHGGVLEFIADEGCAHLPQWMMKTLRLNEGDPIRITSTTLPKGQFVKLQAQEKEFIEVSDPKAVLESSLRNFSALTQGDIFEIQYNMLTFSFLVMELKPDQSNAGGPAGINIIDTDLEVDFATPKGYVEPVRAPAALPPTMAEKLKIDLGGSTPGSSRPGSSLGMAGTIAGPSTDAPGGFDPFKGAGQTLSGRKTKGKGKSVRKIEEVDPSSTIIRTDKTRMITTDDLDNTARAPAPLDLPFGKLFFGYPVVPYKEPEVTTEHPAAEPESTSFSGSGQTLTGGSQPGASSRPPPSQPPAPKPRTNWGKGATLNGREVIDIDED</sequence>
<evidence type="ECO:0000256" key="1">
    <source>
        <dbReference type="ARBA" id="ARBA00006043"/>
    </source>
</evidence>
<dbReference type="InterPro" id="IPR055417">
    <property type="entry name" value="UFD1_N1"/>
</dbReference>
<evidence type="ECO:0000259" key="4">
    <source>
        <dbReference type="Pfam" id="PF03152"/>
    </source>
</evidence>
<accession>A0A8H3DUB1</accession>
<feature type="compositionally biased region" description="Pro residues" evidence="3">
    <location>
        <begin position="381"/>
        <end position="391"/>
    </location>
</feature>
<feature type="compositionally biased region" description="Basic residues" evidence="3">
    <location>
        <begin position="283"/>
        <end position="292"/>
    </location>
</feature>
<dbReference type="Pfam" id="PF24842">
    <property type="entry name" value="UFD1_N2"/>
    <property type="match status" value="1"/>
</dbReference>
<evidence type="ECO:0008006" key="8">
    <source>
        <dbReference type="Google" id="ProtNLM"/>
    </source>
</evidence>
<dbReference type="Proteomes" id="UP000663827">
    <property type="component" value="Unassembled WGS sequence"/>
</dbReference>
<dbReference type="EMBL" id="CAJNJQ010000209">
    <property type="protein sequence ID" value="CAE7063314.1"/>
    <property type="molecule type" value="Genomic_DNA"/>
</dbReference>
<feature type="domain" description="Ubiquitin fusion degradation protein UFD1 N-terminal subdomain 2" evidence="5">
    <location>
        <begin position="132"/>
        <end position="214"/>
    </location>
</feature>
<evidence type="ECO:0000259" key="5">
    <source>
        <dbReference type="Pfam" id="PF24842"/>
    </source>
</evidence>
<feature type="compositionally biased region" description="Basic and acidic residues" evidence="3">
    <location>
        <begin position="347"/>
        <end position="356"/>
    </location>
</feature>
<evidence type="ECO:0000313" key="6">
    <source>
        <dbReference type="EMBL" id="CAE7063314.1"/>
    </source>
</evidence>
<dbReference type="Gene3D" id="3.10.330.10">
    <property type="match status" value="1"/>
</dbReference>
<evidence type="ECO:0000313" key="7">
    <source>
        <dbReference type="Proteomes" id="UP000663827"/>
    </source>
</evidence>
<dbReference type="PANTHER" id="PTHR12555:SF13">
    <property type="entry name" value="UBIQUITIN RECOGNITION FACTOR IN ER-ASSOCIATED DEGRADATION PROTEIN 1"/>
    <property type="match status" value="1"/>
</dbReference>
<dbReference type="InterPro" id="IPR042299">
    <property type="entry name" value="Ufd1-like_Nn"/>
</dbReference>
<feature type="region of interest" description="Disordered" evidence="3">
    <location>
        <begin position="239"/>
        <end position="297"/>
    </location>
</feature>
<name>A0A8H3DUB1_9AGAM</name>
<gene>
    <name evidence="6" type="ORF">RDB_LOCUS9587</name>
</gene>
<evidence type="ECO:0000256" key="3">
    <source>
        <dbReference type="SAM" id="MobiDB-lite"/>
    </source>
</evidence>
<dbReference type="Gene3D" id="2.40.40.50">
    <property type="entry name" value="Ubiquitin fusion degradation protein UFD1, N-terminal domain"/>
    <property type="match status" value="1"/>
</dbReference>
<organism evidence="6 7">
    <name type="scientific">Rhizoctonia solani</name>
    <dbReference type="NCBI Taxonomy" id="456999"/>
    <lineage>
        <taxon>Eukaryota</taxon>
        <taxon>Fungi</taxon>
        <taxon>Dikarya</taxon>
        <taxon>Basidiomycota</taxon>
        <taxon>Agaricomycotina</taxon>
        <taxon>Agaricomycetes</taxon>
        <taxon>Cantharellales</taxon>
        <taxon>Ceratobasidiaceae</taxon>
        <taxon>Rhizoctonia</taxon>
    </lineage>
</organism>
<proteinExistence type="inferred from homology"/>
<keyword evidence="2" id="KW-0833">Ubl conjugation pathway</keyword>
<dbReference type="InterPro" id="IPR055418">
    <property type="entry name" value="UFD1_N2"/>
</dbReference>
<dbReference type="AlphaFoldDB" id="A0A8H3DUB1"/>
<dbReference type="GO" id="GO:0036503">
    <property type="term" value="P:ERAD pathway"/>
    <property type="evidence" value="ECO:0007669"/>
    <property type="project" value="TreeGrafter"/>
</dbReference>
<feature type="compositionally biased region" description="Low complexity" evidence="3">
    <location>
        <begin position="360"/>
        <end position="380"/>
    </location>
</feature>
<dbReference type="PANTHER" id="PTHR12555">
    <property type="entry name" value="UBIQUITIN FUSION DEGRADATON PROTEIN 1"/>
    <property type="match status" value="1"/>
</dbReference>
<dbReference type="GO" id="GO:0034098">
    <property type="term" value="C:VCP-NPL4-UFD1 AAA ATPase complex"/>
    <property type="evidence" value="ECO:0007669"/>
    <property type="project" value="TreeGrafter"/>
</dbReference>
<comment type="caution">
    <text evidence="6">The sequence shown here is derived from an EMBL/GenBank/DDBJ whole genome shotgun (WGS) entry which is preliminary data.</text>
</comment>
<reference evidence="6" key="1">
    <citation type="submission" date="2021-01" db="EMBL/GenBank/DDBJ databases">
        <authorList>
            <person name="Kaushik A."/>
        </authorList>
    </citation>
    <scope>NUCLEOTIDE SEQUENCE</scope>
    <source>
        <strain evidence="6">AG5</strain>
    </source>
</reference>
<feature type="region of interest" description="Disordered" evidence="3">
    <location>
        <begin position="347"/>
        <end position="413"/>
    </location>
</feature>
<feature type="domain" description="Ubiquitin fusion degradation protein UFD1 N-terminal subdomain 1" evidence="4">
    <location>
        <begin position="32"/>
        <end position="131"/>
    </location>
</feature>
<protein>
    <recommendedName>
        <fullName evidence="8">Ubiquitin fusion degradation protein 1</fullName>
    </recommendedName>
</protein>
<dbReference type="Pfam" id="PF03152">
    <property type="entry name" value="UFD1_N1"/>
    <property type="match status" value="1"/>
</dbReference>
<dbReference type="InterPro" id="IPR004854">
    <property type="entry name" value="Ufd1-like"/>
</dbReference>
<feature type="compositionally biased region" description="Low complexity" evidence="3">
    <location>
        <begin position="239"/>
        <end position="254"/>
    </location>
</feature>
<comment type="similarity">
    <text evidence="1">Belongs to the UFD1 family.</text>
</comment>
<dbReference type="GO" id="GO:0006511">
    <property type="term" value="P:ubiquitin-dependent protein catabolic process"/>
    <property type="evidence" value="ECO:0007669"/>
    <property type="project" value="InterPro"/>
</dbReference>
<evidence type="ECO:0000256" key="2">
    <source>
        <dbReference type="ARBA" id="ARBA00022786"/>
    </source>
</evidence>
<dbReference type="GO" id="GO:0031593">
    <property type="term" value="F:polyubiquitin modification-dependent protein binding"/>
    <property type="evidence" value="ECO:0007669"/>
    <property type="project" value="TreeGrafter"/>
</dbReference>